<reference evidence="2" key="1">
    <citation type="submission" date="2020-02" db="EMBL/GenBank/DDBJ databases">
        <authorList>
            <person name="Meier V. D."/>
        </authorList>
    </citation>
    <scope>NUCLEOTIDE SEQUENCE</scope>
    <source>
        <strain evidence="2">AVDCRST_MAG90</strain>
    </source>
</reference>
<organism evidence="2">
    <name type="scientific">uncultured Microvirga sp</name>
    <dbReference type="NCBI Taxonomy" id="412392"/>
    <lineage>
        <taxon>Bacteria</taxon>
        <taxon>Pseudomonadati</taxon>
        <taxon>Pseudomonadota</taxon>
        <taxon>Alphaproteobacteria</taxon>
        <taxon>Hyphomicrobiales</taxon>
        <taxon>Methylobacteriaceae</taxon>
        <taxon>Microvirga</taxon>
        <taxon>environmental samples</taxon>
    </lineage>
</organism>
<feature type="non-terminal residue" evidence="2">
    <location>
        <position position="68"/>
    </location>
</feature>
<evidence type="ECO:0000313" key="2">
    <source>
        <dbReference type="EMBL" id="CAA9325401.1"/>
    </source>
</evidence>
<proteinExistence type="predicted"/>
<feature type="region of interest" description="Disordered" evidence="1">
    <location>
        <begin position="1"/>
        <end position="23"/>
    </location>
</feature>
<feature type="non-terminal residue" evidence="2">
    <location>
        <position position="1"/>
    </location>
</feature>
<dbReference type="EMBL" id="CADCUC010000235">
    <property type="protein sequence ID" value="CAA9325401.1"/>
    <property type="molecule type" value="Genomic_DNA"/>
</dbReference>
<name>A0A6J4LA83_9HYPH</name>
<protein>
    <submittedName>
        <fullName evidence="2">Uncharacterized protein</fullName>
    </submittedName>
</protein>
<accession>A0A6J4LA83</accession>
<dbReference type="AlphaFoldDB" id="A0A6J4LA83"/>
<evidence type="ECO:0000256" key="1">
    <source>
        <dbReference type="SAM" id="MobiDB-lite"/>
    </source>
</evidence>
<sequence>EEEHVLGQVLGVDHPQGRPVDDQAADEAAGGAVLAHDALRRDGVVDVARRGPDLVVHQHRDGAVAVIV</sequence>
<gene>
    <name evidence="2" type="ORF">AVDCRST_MAG90-1308</name>
</gene>